<dbReference type="Proteomes" id="UP001152795">
    <property type="component" value="Unassembled WGS sequence"/>
</dbReference>
<dbReference type="AlphaFoldDB" id="A0A6S7H2P6"/>
<proteinExistence type="predicted"/>
<name>A0A6S7H2P6_PARCT</name>
<accession>A0A6S7H2P6</accession>
<feature type="region of interest" description="Disordered" evidence="1">
    <location>
        <begin position="39"/>
        <end position="104"/>
    </location>
</feature>
<comment type="caution">
    <text evidence="2">The sequence shown here is derived from an EMBL/GenBank/DDBJ whole genome shotgun (WGS) entry which is preliminary data.</text>
</comment>
<feature type="compositionally biased region" description="Polar residues" evidence="1">
    <location>
        <begin position="39"/>
        <end position="87"/>
    </location>
</feature>
<gene>
    <name evidence="2" type="ORF">PACLA_8A065458</name>
</gene>
<evidence type="ECO:0000256" key="1">
    <source>
        <dbReference type="SAM" id="MobiDB-lite"/>
    </source>
</evidence>
<protein>
    <submittedName>
        <fullName evidence="2">Uncharacterized protein</fullName>
    </submittedName>
</protein>
<organism evidence="2 3">
    <name type="scientific">Paramuricea clavata</name>
    <name type="common">Red gorgonian</name>
    <name type="synonym">Violescent sea-whip</name>
    <dbReference type="NCBI Taxonomy" id="317549"/>
    <lineage>
        <taxon>Eukaryota</taxon>
        <taxon>Metazoa</taxon>
        <taxon>Cnidaria</taxon>
        <taxon>Anthozoa</taxon>
        <taxon>Octocorallia</taxon>
        <taxon>Malacalcyonacea</taxon>
        <taxon>Plexauridae</taxon>
        <taxon>Paramuricea</taxon>
    </lineage>
</organism>
<dbReference type="EMBL" id="CACRXK020001830">
    <property type="protein sequence ID" value="CAB3991337.1"/>
    <property type="molecule type" value="Genomic_DNA"/>
</dbReference>
<sequence>MENIIVASLKPEISGALDSLLHEINSANDAKVLRTAFQQSLKHTQSSSHRQTHTALPRTSKTPTKSCSLCKQGGRPTSQSKTSNTYPAQDRHRSRNKTPQSFHE</sequence>
<feature type="non-terminal residue" evidence="2">
    <location>
        <position position="1"/>
    </location>
</feature>
<keyword evidence="3" id="KW-1185">Reference proteome</keyword>
<reference evidence="2" key="1">
    <citation type="submission" date="2020-04" db="EMBL/GenBank/DDBJ databases">
        <authorList>
            <person name="Alioto T."/>
            <person name="Alioto T."/>
            <person name="Gomez Garrido J."/>
        </authorList>
    </citation>
    <scope>NUCLEOTIDE SEQUENCE</scope>
    <source>
        <strain evidence="2">A484AB</strain>
    </source>
</reference>
<evidence type="ECO:0000313" key="2">
    <source>
        <dbReference type="EMBL" id="CAB3991337.1"/>
    </source>
</evidence>
<evidence type="ECO:0000313" key="3">
    <source>
        <dbReference type="Proteomes" id="UP001152795"/>
    </source>
</evidence>